<dbReference type="PANTHER" id="PTHR21666:SF290">
    <property type="entry name" value="PEPTIDASE M23 DOMAIN PROTEIN"/>
    <property type="match status" value="1"/>
</dbReference>
<feature type="region of interest" description="Disordered" evidence="1">
    <location>
        <begin position="88"/>
        <end position="116"/>
    </location>
</feature>
<feature type="domain" description="M23ase beta-sheet core" evidence="3">
    <location>
        <begin position="302"/>
        <end position="403"/>
    </location>
</feature>
<proteinExistence type="predicted"/>
<comment type="caution">
    <text evidence="4">The sequence shown here is derived from an EMBL/GenBank/DDBJ whole genome shotgun (WGS) entry which is preliminary data.</text>
</comment>
<keyword evidence="5" id="KW-1185">Reference proteome</keyword>
<dbReference type="EC" id="3.4.-.-" evidence="4"/>
<dbReference type="GO" id="GO:0016787">
    <property type="term" value="F:hydrolase activity"/>
    <property type="evidence" value="ECO:0007669"/>
    <property type="project" value="UniProtKB-KW"/>
</dbReference>
<dbReference type="SUPFAM" id="SSF51261">
    <property type="entry name" value="Duplicated hybrid motif"/>
    <property type="match status" value="1"/>
</dbReference>
<dbReference type="InterPro" id="IPR050570">
    <property type="entry name" value="Cell_wall_metabolism_enzyme"/>
</dbReference>
<gene>
    <name evidence="4" type="ORF">WDU93_03305</name>
</gene>
<feature type="transmembrane region" description="Helical" evidence="2">
    <location>
        <begin position="176"/>
        <end position="198"/>
    </location>
</feature>
<name>A0ABU8LH95_9MICO</name>
<dbReference type="CDD" id="cd12797">
    <property type="entry name" value="M23_peptidase"/>
    <property type="match status" value="1"/>
</dbReference>
<keyword evidence="2" id="KW-0472">Membrane</keyword>
<dbReference type="EMBL" id="JBBDGN010000002">
    <property type="protein sequence ID" value="MEJ1090710.1"/>
    <property type="molecule type" value="Genomic_DNA"/>
</dbReference>
<sequence>MSAGEAATATQEATLPVETVTAEAVQEAASSRRARREAAAVAAAVVATAAAVAEAPAAATELDVIAPVEPELTVQPLAAPAALTAPEVVTPEVSETPVSEASSSARIPSVPTPAPGESAADAFAAAASAFGIAAEAPSRSTRRSRSESVPTADDAASEASAPAHQVRRRFGVPRKVLAGSATVGIMGIAGMIAVSMTLPSTAIAAAQVDGTQAATSLVSAEAGTDAAVTEEEIQAYVASSDVKGEQVVRADDFSTISLSDLAAEEGIAYSSSLYTNNPDAAIQWPFVVGVAMSSTYGMRNGRMHEGIDLVPGAGAPIQSIADGTVRLATEAGGNYGVTVYIDHEIDGQIITSHYSHMQYGSLRVQTGDKVKVGDIVGTVGNTGRSYGAHLHFELILNGAKIDPLPWLQQNTGRMSY</sequence>
<protein>
    <submittedName>
        <fullName evidence="4">M23 family metallopeptidase</fullName>
        <ecNumber evidence="4">3.4.-.-</ecNumber>
    </submittedName>
</protein>
<dbReference type="Pfam" id="PF01551">
    <property type="entry name" value="Peptidase_M23"/>
    <property type="match status" value="1"/>
</dbReference>
<dbReference type="PANTHER" id="PTHR21666">
    <property type="entry name" value="PEPTIDASE-RELATED"/>
    <property type="match status" value="1"/>
</dbReference>
<keyword evidence="2" id="KW-0812">Transmembrane</keyword>
<evidence type="ECO:0000313" key="5">
    <source>
        <dbReference type="Proteomes" id="UP001366085"/>
    </source>
</evidence>
<evidence type="ECO:0000313" key="4">
    <source>
        <dbReference type="EMBL" id="MEJ1090710.1"/>
    </source>
</evidence>
<reference evidence="4 5" key="1">
    <citation type="submission" date="2024-02" db="EMBL/GenBank/DDBJ databases">
        <authorList>
            <person name="Saticioglu I.B."/>
        </authorList>
    </citation>
    <scope>NUCLEOTIDE SEQUENCE [LARGE SCALE GENOMIC DNA]</scope>
    <source>
        <strain evidence="4 5">Mu-43</strain>
    </source>
</reference>
<feature type="compositionally biased region" description="Low complexity" evidence="1">
    <location>
        <begin position="88"/>
        <end position="100"/>
    </location>
</feature>
<keyword evidence="2" id="KW-1133">Transmembrane helix</keyword>
<evidence type="ECO:0000256" key="2">
    <source>
        <dbReference type="SAM" id="Phobius"/>
    </source>
</evidence>
<organism evidence="4 5">
    <name type="scientific">Microbacterium istanbulense</name>
    <dbReference type="NCBI Taxonomy" id="3122049"/>
    <lineage>
        <taxon>Bacteria</taxon>
        <taxon>Bacillati</taxon>
        <taxon>Actinomycetota</taxon>
        <taxon>Actinomycetes</taxon>
        <taxon>Micrococcales</taxon>
        <taxon>Microbacteriaceae</taxon>
        <taxon>Microbacterium</taxon>
    </lineage>
</organism>
<feature type="region of interest" description="Disordered" evidence="1">
    <location>
        <begin position="135"/>
        <end position="166"/>
    </location>
</feature>
<dbReference type="InterPro" id="IPR011055">
    <property type="entry name" value="Dup_hybrid_motif"/>
</dbReference>
<dbReference type="Proteomes" id="UP001366085">
    <property type="component" value="Unassembled WGS sequence"/>
</dbReference>
<feature type="compositionally biased region" description="Low complexity" evidence="1">
    <location>
        <begin position="152"/>
        <end position="163"/>
    </location>
</feature>
<evidence type="ECO:0000256" key="1">
    <source>
        <dbReference type="SAM" id="MobiDB-lite"/>
    </source>
</evidence>
<dbReference type="InterPro" id="IPR016047">
    <property type="entry name" value="M23ase_b-sheet_dom"/>
</dbReference>
<keyword evidence="4" id="KW-0378">Hydrolase</keyword>
<dbReference type="Gene3D" id="2.70.70.10">
    <property type="entry name" value="Glucose Permease (Domain IIA)"/>
    <property type="match status" value="1"/>
</dbReference>
<accession>A0ABU8LH95</accession>
<evidence type="ECO:0000259" key="3">
    <source>
        <dbReference type="Pfam" id="PF01551"/>
    </source>
</evidence>